<proteinExistence type="predicted"/>
<feature type="signal peptide" evidence="1">
    <location>
        <begin position="1"/>
        <end position="27"/>
    </location>
</feature>
<organism evidence="2 3">
    <name type="scientific">Cognatilysobacter xinjiangensis</name>
    <dbReference type="NCBI Taxonomy" id="546892"/>
    <lineage>
        <taxon>Bacteria</taxon>
        <taxon>Pseudomonadati</taxon>
        <taxon>Pseudomonadota</taxon>
        <taxon>Gammaproteobacteria</taxon>
        <taxon>Lysobacterales</taxon>
        <taxon>Lysobacteraceae</taxon>
        <taxon>Cognatilysobacter</taxon>
    </lineage>
</organism>
<name>A0ABQ3BRP3_9GAMM</name>
<comment type="caution">
    <text evidence="2">The sequence shown here is derived from an EMBL/GenBank/DDBJ whole genome shotgun (WGS) entry which is preliminary data.</text>
</comment>
<evidence type="ECO:0000313" key="2">
    <source>
        <dbReference type="EMBL" id="GGZ54940.1"/>
    </source>
</evidence>
<dbReference type="PANTHER" id="PTHR34387">
    <property type="entry name" value="SLR1258 PROTEIN"/>
    <property type="match status" value="1"/>
</dbReference>
<dbReference type="InterPro" id="IPR052022">
    <property type="entry name" value="26kDa_periplasmic_antigen"/>
</dbReference>
<dbReference type="Gene3D" id="3.30.70.2970">
    <property type="entry name" value="Protein of unknown function (DUF541), domain 2"/>
    <property type="match status" value="1"/>
</dbReference>
<dbReference type="PANTHER" id="PTHR34387:SF1">
    <property type="entry name" value="PERIPLASMIC IMMUNOGENIC PROTEIN"/>
    <property type="match status" value="1"/>
</dbReference>
<feature type="chain" id="PRO_5046851756" evidence="1">
    <location>
        <begin position="28"/>
        <end position="247"/>
    </location>
</feature>
<gene>
    <name evidence="2" type="primary">bp26</name>
    <name evidence="2" type="ORF">GCM10008101_05430</name>
</gene>
<sequence length="247" mass="25992">MTAMRPLAQLALATALALGTLSMTADAQPVATPMTVPSDGTLLSVAAQAEARRTPDIANVSAGVVTQAADANAAMRENAAQMAKVVAAIRAAGVAERDVQTAGVNLNPQYRYAENQPPVITGYQASNTVNVVVRDIAKLGRILDALVATGANQVNGPTFDIDKKDPVYDEARRAALDKARQRADMYAQALGLRVRRIVSIDETGGMGIPRPVPMMAMAKMERDVATPISPGENVLSVNLDVVFELGK</sequence>
<dbReference type="Proteomes" id="UP000643403">
    <property type="component" value="Unassembled WGS sequence"/>
</dbReference>
<protein>
    <submittedName>
        <fullName evidence="2">SIMPL domain-containing protein</fullName>
    </submittedName>
</protein>
<dbReference type="EMBL" id="BMXY01000001">
    <property type="protein sequence ID" value="GGZ54940.1"/>
    <property type="molecule type" value="Genomic_DNA"/>
</dbReference>
<accession>A0ABQ3BRP3</accession>
<keyword evidence="3" id="KW-1185">Reference proteome</keyword>
<keyword evidence="1" id="KW-0732">Signal</keyword>
<dbReference type="InterPro" id="IPR007497">
    <property type="entry name" value="SIMPL/DUF541"/>
</dbReference>
<reference evidence="3" key="1">
    <citation type="journal article" date="2019" name="Int. J. Syst. Evol. Microbiol.">
        <title>The Global Catalogue of Microorganisms (GCM) 10K type strain sequencing project: providing services to taxonomists for standard genome sequencing and annotation.</title>
        <authorList>
            <consortium name="The Broad Institute Genomics Platform"/>
            <consortium name="The Broad Institute Genome Sequencing Center for Infectious Disease"/>
            <person name="Wu L."/>
            <person name="Ma J."/>
        </authorList>
    </citation>
    <scope>NUCLEOTIDE SEQUENCE [LARGE SCALE GENOMIC DNA]</scope>
    <source>
        <strain evidence="3">KCTC 22558</strain>
    </source>
</reference>
<dbReference type="Gene3D" id="3.30.110.170">
    <property type="entry name" value="Protein of unknown function (DUF541), domain 1"/>
    <property type="match status" value="1"/>
</dbReference>
<dbReference type="Pfam" id="PF04402">
    <property type="entry name" value="SIMPL"/>
    <property type="match status" value="1"/>
</dbReference>
<evidence type="ECO:0000256" key="1">
    <source>
        <dbReference type="SAM" id="SignalP"/>
    </source>
</evidence>
<evidence type="ECO:0000313" key="3">
    <source>
        <dbReference type="Proteomes" id="UP000643403"/>
    </source>
</evidence>